<evidence type="ECO:0000256" key="4">
    <source>
        <dbReference type="ARBA" id="ARBA00022692"/>
    </source>
</evidence>
<evidence type="ECO:0000313" key="11">
    <source>
        <dbReference type="EMBL" id="MCZ0725327.1"/>
    </source>
</evidence>
<feature type="transmembrane region" description="Helical" evidence="8">
    <location>
        <begin position="20"/>
        <end position="41"/>
    </location>
</feature>
<dbReference type="InterPro" id="IPR045276">
    <property type="entry name" value="YbiO_bact"/>
</dbReference>
<dbReference type="PANTHER" id="PTHR30460:SF0">
    <property type="entry name" value="MODERATE CONDUCTANCE MECHANOSENSITIVE CHANNEL YBIO"/>
    <property type="match status" value="1"/>
</dbReference>
<feature type="transmembrane region" description="Helical" evidence="8">
    <location>
        <begin position="72"/>
        <end position="94"/>
    </location>
</feature>
<evidence type="ECO:0000313" key="12">
    <source>
        <dbReference type="Proteomes" id="UP001146670"/>
    </source>
</evidence>
<evidence type="ECO:0000256" key="2">
    <source>
        <dbReference type="ARBA" id="ARBA00008017"/>
    </source>
</evidence>
<dbReference type="SUPFAM" id="SSF82689">
    <property type="entry name" value="Mechanosensitive channel protein MscS (YggB), C-terminal domain"/>
    <property type="match status" value="1"/>
</dbReference>
<dbReference type="RefSeq" id="WP_268751650.1">
    <property type="nucleotide sequence ID" value="NZ_JAPRFQ010000001.1"/>
</dbReference>
<evidence type="ECO:0000256" key="5">
    <source>
        <dbReference type="ARBA" id="ARBA00022989"/>
    </source>
</evidence>
<keyword evidence="5 8" id="KW-1133">Transmembrane helix</keyword>
<keyword evidence="6 8" id="KW-0472">Membrane</keyword>
<dbReference type="Gene3D" id="2.30.30.60">
    <property type="match status" value="1"/>
</dbReference>
<gene>
    <name evidence="11" type="ORF">OW157_01950</name>
</gene>
<dbReference type="InterPro" id="IPR011014">
    <property type="entry name" value="MscS_channel_TM-2"/>
</dbReference>
<dbReference type="GO" id="GO:0005886">
    <property type="term" value="C:plasma membrane"/>
    <property type="evidence" value="ECO:0007669"/>
    <property type="project" value="UniProtKB-SubCell"/>
</dbReference>
<dbReference type="AlphaFoldDB" id="A0A9X3FMM4"/>
<dbReference type="SUPFAM" id="SSF82861">
    <property type="entry name" value="Mechanosensitive channel protein MscS (YggB), transmembrane region"/>
    <property type="match status" value="1"/>
</dbReference>
<evidence type="ECO:0000256" key="1">
    <source>
        <dbReference type="ARBA" id="ARBA00004651"/>
    </source>
</evidence>
<organism evidence="11 12">
    <name type="scientific">Aerococcus kribbianus</name>
    <dbReference type="NCBI Taxonomy" id="2999064"/>
    <lineage>
        <taxon>Bacteria</taxon>
        <taxon>Bacillati</taxon>
        <taxon>Bacillota</taxon>
        <taxon>Bacilli</taxon>
        <taxon>Lactobacillales</taxon>
        <taxon>Aerococcaceae</taxon>
        <taxon>Aerococcus</taxon>
    </lineage>
</organism>
<reference evidence="11" key="1">
    <citation type="submission" date="2022-12" db="EMBL/GenBank/DDBJ databases">
        <title>Description and comparative metabolic analysis of Aerococcus sp. nov., isolated from the feces of a pig.</title>
        <authorList>
            <person name="Chang Y.-H."/>
        </authorList>
    </citation>
    <scope>NUCLEOTIDE SEQUENCE</scope>
    <source>
        <strain evidence="11">YH-aer222</strain>
    </source>
</reference>
<dbReference type="FunFam" id="2.30.30.60:FF:000001">
    <property type="entry name" value="MscS Mechanosensitive ion channel"/>
    <property type="match status" value="1"/>
</dbReference>
<protein>
    <submittedName>
        <fullName evidence="11">Mechanosensitive ion channel family protein</fullName>
    </submittedName>
</protein>
<feature type="transmembrane region" description="Helical" evidence="8">
    <location>
        <begin position="100"/>
        <end position="119"/>
    </location>
</feature>
<dbReference type="InterPro" id="IPR010920">
    <property type="entry name" value="LSM_dom_sf"/>
</dbReference>
<feature type="domain" description="Mechanosensitive ion channel MscS" evidence="9">
    <location>
        <begin position="119"/>
        <end position="181"/>
    </location>
</feature>
<comment type="similarity">
    <text evidence="2">Belongs to the MscS (TC 1.A.23) family.</text>
</comment>
<keyword evidence="4 8" id="KW-0812">Transmembrane</keyword>
<dbReference type="Pfam" id="PF00924">
    <property type="entry name" value="MS_channel_2nd"/>
    <property type="match status" value="1"/>
</dbReference>
<evidence type="ECO:0000256" key="3">
    <source>
        <dbReference type="ARBA" id="ARBA00022475"/>
    </source>
</evidence>
<dbReference type="PANTHER" id="PTHR30460">
    <property type="entry name" value="MODERATE CONDUCTANCE MECHANOSENSITIVE CHANNEL YBIO"/>
    <property type="match status" value="1"/>
</dbReference>
<dbReference type="InterPro" id="IPR023408">
    <property type="entry name" value="MscS_beta-dom_sf"/>
</dbReference>
<evidence type="ECO:0000256" key="8">
    <source>
        <dbReference type="SAM" id="Phobius"/>
    </source>
</evidence>
<dbReference type="Gene3D" id="1.10.287.1260">
    <property type="match status" value="1"/>
</dbReference>
<evidence type="ECO:0000256" key="6">
    <source>
        <dbReference type="ARBA" id="ARBA00023136"/>
    </source>
</evidence>
<dbReference type="EMBL" id="JAPRFR010000001">
    <property type="protein sequence ID" value="MCZ0725327.1"/>
    <property type="molecule type" value="Genomic_DNA"/>
</dbReference>
<dbReference type="InterPro" id="IPR006685">
    <property type="entry name" value="MscS_channel_2nd"/>
</dbReference>
<comment type="caution">
    <text evidence="11">The sequence shown here is derived from an EMBL/GenBank/DDBJ whole genome shotgun (WGS) entry which is preliminary data.</text>
</comment>
<dbReference type="Proteomes" id="UP001146670">
    <property type="component" value="Unassembled WGS sequence"/>
</dbReference>
<dbReference type="InterPro" id="IPR011066">
    <property type="entry name" value="MscS_channel_C_sf"/>
</dbReference>
<dbReference type="InterPro" id="IPR049142">
    <property type="entry name" value="MS_channel_1st"/>
</dbReference>
<accession>A0A9X3FMM4</accession>
<comment type="function">
    <text evidence="7">May play a role in resistance to osmotic downshock.</text>
</comment>
<keyword evidence="12" id="KW-1185">Reference proteome</keyword>
<evidence type="ECO:0000259" key="10">
    <source>
        <dbReference type="Pfam" id="PF21088"/>
    </source>
</evidence>
<evidence type="ECO:0000256" key="7">
    <source>
        <dbReference type="ARBA" id="ARBA00059688"/>
    </source>
</evidence>
<sequence length="283" mass="32195">MQYIRQTLVNYFQSIDFSAVIETILLRTIQIIMTVIILWLLKRILSRLVEAYFDKTKAVDGSLYRRLTLKKLLLNIIQYSYYFLLAYSLLAIIGVPVATLLAGAGVASLAIGLGAQGFVTDMVNGIFILVERQFDVGEDVRINDYSGTIENIGIRTTVLRDFNGAVHFIPNRNIENVTNDSRLPRRADIDLMIDPTTDMEALDQLIKDTVTASLPNDHLVQEPNFYGVTRDSEGRLIYRVRFMCKNDEQWDVEPYYYALLTHTLAKNHINQPLIVSPSTITPK</sequence>
<dbReference type="Pfam" id="PF21088">
    <property type="entry name" value="MS_channel_1st"/>
    <property type="match status" value="1"/>
</dbReference>
<dbReference type="GO" id="GO:0008381">
    <property type="term" value="F:mechanosensitive monoatomic ion channel activity"/>
    <property type="evidence" value="ECO:0007669"/>
    <property type="project" value="InterPro"/>
</dbReference>
<proteinExistence type="inferred from homology"/>
<feature type="domain" description="Mechanosensitive ion channel transmembrane helices 2/3" evidence="10">
    <location>
        <begin position="76"/>
        <end position="116"/>
    </location>
</feature>
<evidence type="ECO:0000259" key="9">
    <source>
        <dbReference type="Pfam" id="PF00924"/>
    </source>
</evidence>
<dbReference type="Gene3D" id="3.30.70.100">
    <property type="match status" value="1"/>
</dbReference>
<name>A0A9X3FMM4_9LACT</name>
<keyword evidence="3" id="KW-1003">Cell membrane</keyword>
<dbReference type="SUPFAM" id="SSF50182">
    <property type="entry name" value="Sm-like ribonucleoproteins"/>
    <property type="match status" value="1"/>
</dbReference>
<comment type="subcellular location">
    <subcellularLocation>
        <location evidence="1">Cell membrane</location>
        <topology evidence="1">Multi-pass membrane protein</topology>
    </subcellularLocation>
</comment>